<reference evidence="1 2" key="1">
    <citation type="journal article" date="2017" name="MBio">
        <title>Type VI secretion-mediated competition in the bee gut microbiome.</title>
        <authorList>
            <person name="Steele M.I."/>
            <person name="Kwong W.K."/>
            <person name="Powell J.E."/>
            <person name="Whiteley M."/>
            <person name="Moran N.A."/>
        </authorList>
    </citation>
    <scope>NUCLEOTIDE SEQUENCE [LARGE SCALE GENOMIC DNA]</scope>
    <source>
        <strain evidence="1 2">PEB0171</strain>
    </source>
</reference>
<comment type="caution">
    <text evidence="1">The sequence shown here is derived from an EMBL/GenBank/DDBJ whole genome shotgun (WGS) entry which is preliminary data.</text>
</comment>
<dbReference type="Proteomes" id="UP000231094">
    <property type="component" value="Unassembled WGS sequence"/>
</dbReference>
<name>A0A2N9Y605_9NEIS</name>
<gene>
    <name evidence="1" type="ORF">BHC47_02865</name>
</gene>
<evidence type="ECO:0000313" key="1">
    <source>
        <dbReference type="EMBL" id="PIT64164.1"/>
    </source>
</evidence>
<dbReference type="AlphaFoldDB" id="A0A2N9Y605"/>
<sequence length="73" mass="8784">MEGIFYWDDFMRIILTSNTLAFNLCSDGTQKGNIFIKHYPRLHNFYLFTEIDEQIKTLITSISQRYKKLVVFR</sequence>
<accession>A0A2N9Y605</accession>
<organism evidence="1 2">
    <name type="scientific">Snodgrassella alvi</name>
    <dbReference type="NCBI Taxonomy" id="1196083"/>
    <lineage>
        <taxon>Bacteria</taxon>
        <taxon>Pseudomonadati</taxon>
        <taxon>Pseudomonadota</taxon>
        <taxon>Betaproteobacteria</taxon>
        <taxon>Neisseriales</taxon>
        <taxon>Neisseriaceae</taxon>
        <taxon>Snodgrassella</taxon>
    </lineage>
</organism>
<dbReference type="EMBL" id="MEIV01000020">
    <property type="protein sequence ID" value="PIT64164.1"/>
    <property type="molecule type" value="Genomic_DNA"/>
</dbReference>
<evidence type="ECO:0000313" key="2">
    <source>
        <dbReference type="Proteomes" id="UP000231094"/>
    </source>
</evidence>
<protein>
    <submittedName>
        <fullName evidence="1">Uncharacterized protein</fullName>
    </submittedName>
</protein>
<proteinExistence type="predicted"/>